<gene>
    <name evidence="2" type="ORF">BT96DRAFT_945941</name>
</gene>
<feature type="compositionally biased region" description="Polar residues" evidence="1">
    <location>
        <begin position="178"/>
        <end position="199"/>
    </location>
</feature>
<dbReference type="Proteomes" id="UP000799118">
    <property type="component" value="Unassembled WGS sequence"/>
</dbReference>
<name>A0A6A4GY26_9AGAR</name>
<accession>A0A6A4GY26</accession>
<dbReference type="AlphaFoldDB" id="A0A6A4GY26"/>
<evidence type="ECO:0000313" key="2">
    <source>
        <dbReference type="EMBL" id="KAE9390668.1"/>
    </source>
</evidence>
<protein>
    <submittedName>
        <fullName evidence="2">Uncharacterized protein</fullName>
    </submittedName>
</protein>
<feature type="region of interest" description="Disordered" evidence="1">
    <location>
        <begin position="149"/>
        <end position="203"/>
    </location>
</feature>
<evidence type="ECO:0000313" key="3">
    <source>
        <dbReference type="Proteomes" id="UP000799118"/>
    </source>
</evidence>
<reference evidence="2" key="1">
    <citation type="journal article" date="2019" name="Environ. Microbiol.">
        <title>Fungal ecological strategies reflected in gene transcription - a case study of two litter decomposers.</title>
        <authorList>
            <person name="Barbi F."/>
            <person name="Kohler A."/>
            <person name="Barry K."/>
            <person name="Baskaran P."/>
            <person name="Daum C."/>
            <person name="Fauchery L."/>
            <person name="Ihrmark K."/>
            <person name="Kuo A."/>
            <person name="LaButti K."/>
            <person name="Lipzen A."/>
            <person name="Morin E."/>
            <person name="Grigoriev I.V."/>
            <person name="Henrissat B."/>
            <person name="Lindahl B."/>
            <person name="Martin F."/>
        </authorList>
    </citation>
    <scope>NUCLEOTIDE SEQUENCE</scope>
    <source>
        <strain evidence="2">JB14</strain>
    </source>
</reference>
<feature type="region of interest" description="Disordered" evidence="1">
    <location>
        <begin position="54"/>
        <end position="112"/>
    </location>
</feature>
<evidence type="ECO:0000256" key="1">
    <source>
        <dbReference type="SAM" id="MobiDB-lite"/>
    </source>
</evidence>
<organism evidence="2 3">
    <name type="scientific">Gymnopus androsaceus JB14</name>
    <dbReference type="NCBI Taxonomy" id="1447944"/>
    <lineage>
        <taxon>Eukaryota</taxon>
        <taxon>Fungi</taxon>
        <taxon>Dikarya</taxon>
        <taxon>Basidiomycota</taxon>
        <taxon>Agaricomycotina</taxon>
        <taxon>Agaricomycetes</taxon>
        <taxon>Agaricomycetidae</taxon>
        <taxon>Agaricales</taxon>
        <taxon>Marasmiineae</taxon>
        <taxon>Omphalotaceae</taxon>
        <taxon>Gymnopus</taxon>
    </lineage>
</organism>
<keyword evidence="3" id="KW-1185">Reference proteome</keyword>
<proteinExistence type="predicted"/>
<sequence length="238" mass="26163">MSDSNPATAIPDDDIDIDAMEAALAAAKDRKEKIQCVREEAARIACKEAKRKAEEVHLAKEEAEKKAEEAPLAKEEAKQKEAERGEAKWKAREDEAEAKARAEEEESARCRQSAEKIADDVIAEMHAAEEKLIVEQKAKDKVADAAKVAEGSWSGAWGGKKKSSKEKGVFPWRLMSARPSQRSVGNAYAGNTNPASSGRQRALHAKVVTMQSHREFRAPDAASLKLNILISTRERFAI</sequence>
<dbReference type="EMBL" id="ML769650">
    <property type="protein sequence ID" value="KAE9390668.1"/>
    <property type="molecule type" value="Genomic_DNA"/>
</dbReference>